<dbReference type="AlphaFoldDB" id="A0A0F9RYH0"/>
<proteinExistence type="predicted"/>
<sequence>MYADLKKMWNNLQQYNIMRITSIEFRKDMLSYSYQHNAIINYSREFEEVFIDFTKIMLLYEDILKSYKIDDFKVTLYIQNCIILLVTTLESYLTNIYKHICINTKVGDLKQFQVKKFLKCFNVRLNLIPMWYSRMKDISIYNLLPERVNFQNKDRCRNAFSVFEIQLDEPSKELWDKIFSKDDGYVGFRHIFAHTGSAFTLKRYKKLDFNFIEDAILDIAKFIHSVDGAILNKYPTIPQSLGKFHIE</sequence>
<dbReference type="EMBL" id="LAZR01000904">
    <property type="protein sequence ID" value="KKN54972.1"/>
    <property type="molecule type" value="Genomic_DNA"/>
</dbReference>
<evidence type="ECO:0000313" key="1">
    <source>
        <dbReference type="EMBL" id="KKN54972.1"/>
    </source>
</evidence>
<evidence type="ECO:0008006" key="2">
    <source>
        <dbReference type="Google" id="ProtNLM"/>
    </source>
</evidence>
<accession>A0A0F9RYH0</accession>
<protein>
    <recommendedName>
        <fullName evidence="2">RiboL-PSP-HEPN domain-containing protein</fullName>
    </recommendedName>
</protein>
<organism evidence="1">
    <name type="scientific">marine sediment metagenome</name>
    <dbReference type="NCBI Taxonomy" id="412755"/>
    <lineage>
        <taxon>unclassified sequences</taxon>
        <taxon>metagenomes</taxon>
        <taxon>ecological metagenomes</taxon>
    </lineage>
</organism>
<name>A0A0F9RYH0_9ZZZZ</name>
<reference evidence="1" key="1">
    <citation type="journal article" date="2015" name="Nature">
        <title>Complex archaea that bridge the gap between prokaryotes and eukaryotes.</title>
        <authorList>
            <person name="Spang A."/>
            <person name="Saw J.H."/>
            <person name="Jorgensen S.L."/>
            <person name="Zaremba-Niedzwiedzka K."/>
            <person name="Martijn J."/>
            <person name="Lind A.E."/>
            <person name="van Eijk R."/>
            <person name="Schleper C."/>
            <person name="Guy L."/>
            <person name="Ettema T.J."/>
        </authorList>
    </citation>
    <scope>NUCLEOTIDE SEQUENCE</scope>
</reference>
<comment type="caution">
    <text evidence="1">The sequence shown here is derived from an EMBL/GenBank/DDBJ whole genome shotgun (WGS) entry which is preliminary data.</text>
</comment>
<gene>
    <name evidence="1" type="ORF">LCGC14_0586940</name>
</gene>